<dbReference type="SUPFAM" id="SSF58104">
    <property type="entry name" value="Methyl-accepting chemotaxis protein (MCP) signaling domain"/>
    <property type="match status" value="1"/>
</dbReference>
<dbReference type="SMART" id="SM00283">
    <property type="entry name" value="MA"/>
    <property type="match status" value="1"/>
</dbReference>
<dbReference type="InterPro" id="IPR004089">
    <property type="entry name" value="MCPsignal_dom"/>
</dbReference>
<feature type="domain" description="Methyl-accepting transducer" evidence="10">
    <location>
        <begin position="288"/>
        <end position="524"/>
    </location>
</feature>
<evidence type="ECO:0000256" key="7">
    <source>
        <dbReference type="SAM" id="Coils"/>
    </source>
</evidence>
<feature type="transmembrane region" description="Helical" evidence="9">
    <location>
        <begin position="31"/>
        <end position="54"/>
    </location>
</feature>
<dbReference type="GO" id="GO:0007165">
    <property type="term" value="P:signal transduction"/>
    <property type="evidence" value="ECO:0007669"/>
    <property type="project" value="UniProtKB-KW"/>
</dbReference>
<evidence type="ECO:0000259" key="10">
    <source>
        <dbReference type="PROSITE" id="PS50111"/>
    </source>
</evidence>
<dbReference type="PANTHER" id="PTHR32089:SF119">
    <property type="entry name" value="METHYL-ACCEPTING CHEMOTAXIS PROTEIN CTPL"/>
    <property type="match status" value="1"/>
</dbReference>
<feature type="coiled-coil region" evidence="7">
    <location>
        <begin position="488"/>
        <end position="557"/>
    </location>
</feature>
<keyword evidence="4 9" id="KW-0472">Membrane</keyword>
<dbReference type="CDD" id="cd11386">
    <property type="entry name" value="MCP_signal"/>
    <property type="match status" value="1"/>
</dbReference>
<keyword evidence="3 9" id="KW-1133">Transmembrane helix</keyword>
<accession>A0A5B8RGJ0</accession>
<dbReference type="EMBL" id="MN079208">
    <property type="protein sequence ID" value="QEA07153.1"/>
    <property type="molecule type" value="Genomic_DNA"/>
</dbReference>
<dbReference type="InterPro" id="IPR003660">
    <property type="entry name" value="HAMP_dom"/>
</dbReference>
<evidence type="ECO:0000256" key="3">
    <source>
        <dbReference type="ARBA" id="ARBA00022989"/>
    </source>
</evidence>
<dbReference type="AlphaFoldDB" id="A0A5B8RGJ0"/>
<dbReference type="Pfam" id="PF00015">
    <property type="entry name" value="MCPsignal"/>
    <property type="match status" value="1"/>
</dbReference>
<reference evidence="12" key="1">
    <citation type="submission" date="2019-06" db="EMBL/GenBank/DDBJ databases">
        <authorList>
            <person name="Murdoch R.W."/>
            <person name="Fathepure B."/>
        </authorList>
    </citation>
    <scope>NUCLEOTIDE SEQUENCE</scope>
</reference>
<evidence type="ECO:0000256" key="4">
    <source>
        <dbReference type="ARBA" id="ARBA00023136"/>
    </source>
</evidence>
<evidence type="ECO:0000259" key="11">
    <source>
        <dbReference type="PROSITE" id="PS50885"/>
    </source>
</evidence>
<keyword evidence="5" id="KW-0807">Transducer</keyword>
<evidence type="ECO:0000256" key="1">
    <source>
        <dbReference type="ARBA" id="ARBA00004141"/>
    </source>
</evidence>
<proteinExistence type="inferred from homology"/>
<dbReference type="Pfam" id="PF00672">
    <property type="entry name" value="HAMP"/>
    <property type="match status" value="1"/>
</dbReference>
<evidence type="ECO:0000256" key="9">
    <source>
        <dbReference type="SAM" id="Phobius"/>
    </source>
</evidence>
<organism evidence="12">
    <name type="scientific">uncultured organism</name>
    <dbReference type="NCBI Taxonomy" id="155900"/>
    <lineage>
        <taxon>unclassified sequences</taxon>
        <taxon>environmental samples</taxon>
    </lineage>
</organism>
<evidence type="ECO:0000256" key="6">
    <source>
        <dbReference type="ARBA" id="ARBA00029447"/>
    </source>
</evidence>
<dbReference type="GO" id="GO:0016020">
    <property type="term" value="C:membrane"/>
    <property type="evidence" value="ECO:0007669"/>
    <property type="project" value="UniProtKB-SubCell"/>
</dbReference>
<evidence type="ECO:0000256" key="5">
    <source>
        <dbReference type="ARBA" id="ARBA00023224"/>
    </source>
</evidence>
<feature type="transmembrane region" description="Helical" evidence="9">
    <location>
        <begin position="207"/>
        <end position="229"/>
    </location>
</feature>
<dbReference type="Gene3D" id="1.10.287.950">
    <property type="entry name" value="Methyl-accepting chemotaxis protein"/>
    <property type="match status" value="1"/>
</dbReference>
<gene>
    <name evidence="12" type="ORF">KBTEX_03498</name>
</gene>
<dbReference type="CDD" id="cd06225">
    <property type="entry name" value="HAMP"/>
    <property type="match status" value="1"/>
</dbReference>
<dbReference type="FunFam" id="1.10.287.950:FF:000001">
    <property type="entry name" value="Methyl-accepting chemotaxis sensory transducer"/>
    <property type="match status" value="1"/>
</dbReference>
<feature type="region of interest" description="Disordered" evidence="8">
    <location>
        <begin position="338"/>
        <end position="357"/>
    </location>
</feature>
<feature type="domain" description="HAMP" evidence="11">
    <location>
        <begin position="231"/>
        <end position="283"/>
    </location>
</feature>
<comment type="similarity">
    <text evidence="6">Belongs to the methyl-accepting chemotaxis (MCP) protein family.</text>
</comment>
<comment type="subcellular location">
    <subcellularLocation>
        <location evidence="1">Membrane</location>
        <topology evidence="1">Multi-pass membrane protein</topology>
    </subcellularLocation>
</comment>
<protein>
    <recommendedName>
        <fullName evidence="13">Methyl-accepting chemotaxis protein</fullName>
    </recommendedName>
</protein>
<evidence type="ECO:0000313" key="12">
    <source>
        <dbReference type="EMBL" id="QEA07153.1"/>
    </source>
</evidence>
<dbReference type="PROSITE" id="PS50885">
    <property type="entry name" value="HAMP"/>
    <property type="match status" value="1"/>
</dbReference>
<evidence type="ECO:0000256" key="8">
    <source>
        <dbReference type="SAM" id="MobiDB-lite"/>
    </source>
</evidence>
<dbReference type="PANTHER" id="PTHR32089">
    <property type="entry name" value="METHYL-ACCEPTING CHEMOTAXIS PROTEIN MCPB"/>
    <property type="match status" value="1"/>
</dbReference>
<feature type="compositionally biased region" description="Low complexity" evidence="8">
    <location>
        <begin position="338"/>
        <end position="349"/>
    </location>
</feature>
<evidence type="ECO:0000256" key="2">
    <source>
        <dbReference type="ARBA" id="ARBA00022692"/>
    </source>
</evidence>
<keyword evidence="2 9" id="KW-0812">Transmembrane</keyword>
<keyword evidence="7" id="KW-0175">Coiled coil</keyword>
<name>A0A5B8RGJ0_9ZZZZ</name>
<dbReference type="SMART" id="SM00304">
    <property type="entry name" value="HAMP"/>
    <property type="match status" value="3"/>
</dbReference>
<dbReference type="PROSITE" id="PS50111">
    <property type="entry name" value="CHEMOTAXIS_TRANSDUC_2"/>
    <property type="match status" value="1"/>
</dbReference>
<sequence>MNLPLKNGKGFTDGRGAIVFRLLTSSIRNKLLLNTGLGTGLTLGAALFAMAVAWQGLQTYRGLLDSSLVTQADISSLNQDLDRQLLAWKDIMLLGADPAREKAEARFRKQGDSIEEDSKALISRLDGMPEVRALLKRFRSEYAEMRSGYDEALQVFVDSGYMRLTARAMVDGLAEQPRQTLVEVQDRVDERLQGMAQETAASTMRNFMITLVLIAIAVLVAFAVFLFLLRRSITRPAGELVEGLQAMAAGDFTRPVERHTQDELGRVAEAAERLRTDVGELVGEVRGAVARLGESAEQTAALAEHNRTAITTQREETSQVATAMNEMNATVQEVARNAGEAAESAASASRDSENGRGVVETTVSRMDQLAQRIDEAGTAVEQLDQHSTAIGSVLDVIRDIAEQTNLLALNAAIEAARAGEQGRGFAVVAEEVRALARRTAESTDQIQRTIEELQSGSRRSVELMGESRGAAGEVVEQAREAGAALQRIAEGVQRINEMNDQIASAAEEQSATTDEMNRSISNIAQVADDSAETAGETTRASESLQRLADELDELVRRFRISAAR</sequence>
<evidence type="ECO:0008006" key="13">
    <source>
        <dbReference type="Google" id="ProtNLM"/>
    </source>
</evidence>